<protein>
    <submittedName>
        <fullName evidence="3">MerR family transcriptional regulator</fullName>
    </submittedName>
</protein>
<dbReference type="CDD" id="cd01106">
    <property type="entry name" value="HTH_TipAL-Mta"/>
    <property type="match status" value="1"/>
</dbReference>
<evidence type="ECO:0000256" key="1">
    <source>
        <dbReference type="ARBA" id="ARBA00023125"/>
    </source>
</evidence>
<dbReference type="PANTHER" id="PTHR30204:SF96">
    <property type="entry name" value="CHROMOSOME-ANCHORING PROTEIN RACA"/>
    <property type="match status" value="1"/>
</dbReference>
<dbReference type="Gene3D" id="6.10.250.360">
    <property type="match status" value="1"/>
</dbReference>
<dbReference type="OrthoDB" id="1894615at2"/>
<dbReference type="GO" id="GO:0003700">
    <property type="term" value="F:DNA-binding transcription factor activity"/>
    <property type="evidence" value="ECO:0007669"/>
    <property type="project" value="InterPro"/>
</dbReference>
<sequence length="254" mass="29678">MTANYSIGQFSKKTGTTIRTLRYYDEIGILKPAFITESGRRYYSDDDLIKLQKIVSLKYLGYSLEKITEFIHMNEWNLKDSLTFQRKEMLQKKLHIENVIRALDHALHIIDDDGEVDSSIFISLINNIQMESEHKEWLKGFIEEQKVDAMFNISEEKQLELNKKALEIFSGLKLQFGQDPASSQVQELIKDYMEIVHEITGDDLKLIQDLYEKDIVIDDDPQLFHSPFTSEEEEWVTKAMDIYLRKKGVIVDGK</sequence>
<keyword evidence="1" id="KW-0238">DNA-binding</keyword>
<gene>
    <name evidence="3" type="ORF">FSZ17_22440</name>
</gene>
<dbReference type="STRING" id="1742359.GCA_001439625_03018"/>
<keyword evidence="4" id="KW-1185">Reference proteome</keyword>
<evidence type="ECO:0000313" key="4">
    <source>
        <dbReference type="Proteomes" id="UP000321555"/>
    </source>
</evidence>
<evidence type="ECO:0000259" key="2">
    <source>
        <dbReference type="PROSITE" id="PS50937"/>
    </source>
</evidence>
<dbReference type="PRINTS" id="PR00040">
    <property type="entry name" value="HTHMERR"/>
</dbReference>
<dbReference type="GO" id="GO:0003677">
    <property type="term" value="F:DNA binding"/>
    <property type="evidence" value="ECO:0007669"/>
    <property type="project" value="UniProtKB-KW"/>
</dbReference>
<organism evidence="3 4">
    <name type="scientific">Cytobacillus dafuensis</name>
    <name type="common">Bacillus dafuensis</name>
    <dbReference type="NCBI Taxonomy" id="1742359"/>
    <lineage>
        <taxon>Bacteria</taxon>
        <taxon>Bacillati</taxon>
        <taxon>Bacillota</taxon>
        <taxon>Bacilli</taxon>
        <taxon>Bacillales</taxon>
        <taxon>Bacillaceae</taxon>
        <taxon>Cytobacillus</taxon>
    </lineage>
</organism>
<proteinExistence type="predicted"/>
<dbReference type="PANTHER" id="PTHR30204">
    <property type="entry name" value="REDOX-CYCLING DRUG-SENSING TRANSCRIPTIONAL ACTIVATOR SOXR"/>
    <property type="match status" value="1"/>
</dbReference>
<feature type="domain" description="HTH merR-type" evidence="2">
    <location>
        <begin position="4"/>
        <end position="73"/>
    </location>
</feature>
<dbReference type="InterPro" id="IPR047057">
    <property type="entry name" value="MerR_fam"/>
</dbReference>
<reference evidence="4" key="1">
    <citation type="submission" date="2019-08" db="EMBL/GenBank/DDBJ databases">
        <authorList>
            <person name="Zheng X."/>
        </authorList>
    </citation>
    <scope>NUCLEOTIDE SEQUENCE [LARGE SCALE GENOMIC DNA]</scope>
    <source>
        <strain evidence="4">FJAT-25496</strain>
    </source>
</reference>
<dbReference type="EMBL" id="CP042593">
    <property type="protein sequence ID" value="QED49810.1"/>
    <property type="molecule type" value="Genomic_DNA"/>
</dbReference>
<dbReference type="PROSITE" id="PS50937">
    <property type="entry name" value="HTH_MERR_2"/>
    <property type="match status" value="1"/>
</dbReference>
<dbReference type="Gene3D" id="1.10.1660.10">
    <property type="match status" value="1"/>
</dbReference>
<dbReference type="InterPro" id="IPR009061">
    <property type="entry name" value="DNA-bd_dom_put_sf"/>
</dbReference>
<accession>A0A5B8ZA07</accession>
<dbReference type="SUPFAM" id="SSF46955">
    <property type="entry name" value="Putative DNA-binding domain"/>
    <property type="match status" value="1"/>
</dbReference>
<name>A0A5B8ZA07_CYTDA</name>
<dbReference type="KEGG" id="bda:FSZ17_22440"/>
<dbReference type="SMART" id="SM00422">
    <property type="entry name" value="HTH_MERR"/>
    <property type="match status" value="1"/>
</dbReference>
<dbReference type="RefSeq" id="WP_057772660.1">
    <property type="nucleotide sequence ID" value="NZ_CP042593.1"/>
</dbReference>
<dbReference type="Pfam" id="PF13411">
    <property type="entry name" value="MerR_1"/>
    <property type="match status" value="1"/>
</dbReference>
<dbReference type="AlphaFoldDB" id="A0A5B8ZA07"/>
<evidence type="ECO:0000313" key="3">
    <source>
        <dbReference type="EMBL" id="QED49810.1"/>
    </source>
</evidence>
<dbReference type="Proteomes" id="UP000321555">
    <property type="component" value="Chromosome"/>
</dbReference>
<dbReference type="InterPro" id="IPR000551">
    <property type="entry name" value="MerR-type_HTH_dom"/>
</dbReference>